<dbReference type="RefSeq" id="WP_091280589.1">
    <property type="nucleotide sequence ID" value="NZ_FAOZ01000016.1"/>
</dbReference>
<dbReference type="InterPro" id="IPR000847">
    <property type="entry name" value="LysR_HTH_N"/>
</dbReference>
<evidence type="ECO:0000313" key="7">
    <source>
        <dbReference type="EMBL" id="CUU58088.1"/>
    </source>
</evidence>
<dbReference type="EMBL" id="FAOZ01000016">
    <property type="protein sequence ID" value="CUU58088.1"/>
    <property type="molecule type" value="Genomic_DNA"/>
</dbReference>
<evidence type="ECO:0000256" key="4">
    <source>
        <dbReference type="ARBA" id="ARBA00023163"/>
    </source>
</evidence>
<evidence type="ECO:0000259" key="6">
    <source>
        <dbReference type="PROSITE" id="PS50931"/>
    </source>
</evidence>
<dbReference type="AlphaFoldDB" id="A0A0S4QTC0"/>
<keyword evidence="2" id="KW-0805">Transcription regulation</keyword>
<reference evidence="8" key="1">
    <citation type="submission" date="2015-11" db="EMBL/GenBank/DDBJ databases">
        <authorList>
            <person name="Varghese N."/>
        </authorList>
    </citation>
    <scope>NUCLEOTIDE SEQUENCE [LARGE SCALE GENOMIC DNA]</scope>
    <source>
        <strain evidence="8">DSM 45899</strain>
    </source>
</reference>
<comment type="similarity">
    <text evidence="1">Belongs to the LysR transcriptional regulatory family.</text>
</comment>
<dbReference type="InterPro" id="IPR036388">
    <property type="entry name" value="WH-like_DNA-bd_sf"/>
</dbReference>
<keyword evidence="8" id="KW-1185">Reference proteome</keyword>
<proteinExistence type="inferred from homology"/>
<dbReference type="FunFam" id="1.10.10.10:FF:000001">
    <property type="entry name" value="LysR family transcriptional regulator"/>
    <property type="match status" value="1"/>
</dbReference>
<dbReference type="GO" id="GO:0003677">
    <property type="term" value="F:DNA binding"/>
    <property type="evidence" value="ECO:0007669"/>
    <property type="project" value="UniProtKB-KW"/>
</dbReference>
<dbReference type="PROSITE" id="PS50931">
    <property type="entry name" value="HTH_LYSR"/>
    <property type="match status" value="1"/>
</dbReference>
<keyword evidence="3 7" id="KW-0238">DNA-binding</keyword>
<gene>
    <name evidence="7" type="ORF">Ga0074812_116120</name>
</gene>
<dbReference type="Gene3D" id="1.10.10.10">
    <property type="entry name" value="Winged helix-like DNA-binding domain superfamily/Winged helix DNA-binding domain"/>
    <property type="match status" value="1"/>
</dbReference>
<feature type="domain" description="HTH lysR-type" evidence="6">
    <location>
        <begin position="4"/>
        <end position="61"/>
    </location>
</feature>
<evidence type="ECO:0000256" key="3">
    <source>
        <dbReference type="ARBA" id="ARBA00023125"/>
    </source>
</evidence>
<keyword evidence="4" id="KW-0804">Transcription</keyword>
<dbReference type="PANTHER" id="PTHR30346:SF0">
    <property type="entry name" value="HCA OPERON TRANSCRIPTIONAL ACTIVATOR HCAR"/>
    <property type="match status" value="1"/>
</dbReference>
<organism evidence="7 8">
    <name type="scientific">Parafrankia irregularis</name>
    <dbReference type="NCBI Taxonomy" id="795642"/>
    <lineage>
        <taxon>Bacteria</taxon>
        <taxon>Bacillati</taxon>
        <taxon>Actinomycetota</taxon>
        <taxon>Actinomycetes</taxon>
        <taxon>Frankiales</taxon>
        <taxon>Frankiaceae</taxon>
        <taxon>Parafrankia</taxon>
    </lineage>
</organism>
<evidence type="ECO:0000256" key="2">
    <source>
        <dbReference type="ARBA" id="ARBA00023015"/>
    </source>
</evidence>
<sequence>MERLETRELSYFVTVAEELHFGRAAQRLRMAQPPLSRAIRQLERRIGVTLLDRTSRRVSLTPAGRVLLEEGRHVLDAVAAAERRTRRAASPEPAIVLAMKSGGDGGLLPGILAAYAEDPVAVAVDVVFTNGQRAAMVRDGRADVAILHCPPDDPTGLDCEELTVEGQVALLPASHPLAARETLRVADLAGEVQPRWPSDRTDPAGLPGGSDPSARTGLTTSGDPPVPLAGPVVSDGIQLMQLVALGRVVAVVPESVRGHIRHDIACVPVVDAPPVHVLIARSEQSRSNAIAALLRVAATVAERHQSSGTSRSACGRS</sequence>
<dbReference type="PRINTS" id="PR00039">
    <property type="entry name" value="HTHLYSR"/>
</dbReference>
<dbReference type="SUPFAM" id="SSF53850">
    <property type="entry name" value="Periplasmic binding protein-like II"/>
    <property type="match status" value="1"/>
</dbReference>
<accession>A0A0S4QTC0</accession>
<dbReference type="PANTHER" id="PTHR30346">
    <property type="entry name" value="TRANSCRIPTIONAL DUAL REGULATOR HCAR-RELATED"/>
    <property type="match status" value="1"/>
</dbReference>
<dbReference type="SUPFAM" id="SSF46785">
    <property type="entry name" value="Winged helix' DNA-binding domain"/>
    <property type="match status" value="1"/>
</dbReference>
<evidence type="ECO:0000256" key="5">
    <source>
        <dbReference type="SAM" id="MobiDB-lite"/>
    </source>
</evidence>
<dbReference type="InterPro" id="IPR005119">
    <property type="entry name" value="LysR_subst-bd"/>
</dbReference>
<name>A0A0S4QTC0_9ACTN</name>
<dbReference type="GO" id="GO:0032993">
    <property type="term" value="C:protein-DNA complex"/>
    <property type="evidence" value="ECO:0007669"/>
    <property type="project" value="TreeGrafter"/>
</dbReference>
<dbReference type="GO" id="GO:0003700">
    <property type="term" value="F:DNA-binding transcription factor activity"/>
    <property type="evidence" value="ECO:0007669"/>
    <property type="project" value="InterPro"/>
</dbReference>
<feature type="region of interest" description="Disordered" evidence="5">
    <location>
        <begin position="191"/>
        <end position="226"/>
    </location>
</feature>
<evidence type="ECO:0000256" key="1">
    <source>
        <dbReference type="ARBA" id="ARBA00009437"/>
    </source>
</evidence>
<dbReference type="InterPro" id="IPR036390">
    <property type="entry name" value="WH_DNA-bd_sf"/>
</dbReference>
<dbReference type="Pfam" id="PF03466">
    <property type="entry name" value="LysR_substrate"/>
    <property type="match status" value="1"/>
</dbReference>
<dbReference type="Proteomes" id="UP000198802">
    <property type="component" value="Unassembled WGS sequence"/>
</dbReference>
<dbReference type="Gene3D" id="3.40.190.10">
    <property type="entry name" value="Periplasmic binding protein-like II"/>
    <property type="match status" value="2"/>
</dbReference>
<protein>
    <submittedName>
        <fullName evidence="7">DNA-binding transcriptional regulator, LysR family</fullName>
    </submittedName>
</protein>
<dbReference type="Pfam" id="PF00126">
    <property type="entry name" value="HTH_1"/>
    <property type="match status" value="1"/>
</dbReference>
<evidence type="ECO:0000313" key="8">
    <source>
        <dbReference type="Proteomes" id="UP000198802"/>
    </source>
</evidence>